<sequence length="287" mass="30759">MSVPPFVMFPRVVSPRVVPPRMSFPPLAVNEWARELAPRWKTYGDGSSYTTVLEFAEACAETGTFPDEHHHSPVDTVARRTGLTLANAAVAVACIADTPERFFAAADGRASAAGSSVSVRDFYNPPPPATGRSYEEIAVAAAGAPELIGAELGVHSAVTIPQIVLITETLATIKQFSLNGDTQVANTSGLHTYVIMTYINYFVLLFSLVSSVVQVWISAYARLTDHAGASYLSAPRAVRFSDVGSFVLSLAIIEPIRMAILLYGEGGDGQSQLYFIAWISIAAIFVV</sequence>
<gene>
    <name evidence="2" type="ORF">S03H2_14293</name>
</gene>
<feature type="transmembrane region" description="Helical" evidence="1">
    <location>
        <begin position="198"/>
        <end position="223"/>
    </location>
</feature>
<keyword evidence="1" id="KW-0812">Transmembrane</keyword>
<proteinExistence type="predicted"/>
<reference evidence="2" key="1">
    <citation type="journal article" date="2014" name="Front. Microbiol.">
        <title>High frequency of phylogenetically diverse reductive dehalogenase-homologous genes in deep subseafloor sedimentary metagenomes.</title>
        <authorList>
            <person name="Kawai M."/>
            <person name="Futagami T."/>
            <person name="Toyoda A."/>
            <person name="Takaki Y."/>
            <person name="Nishi S."/>
            <person name="Hori S."/>
            <person name="Arai W."/>
            <person name="Tsubouchi T."/>
            <person name="Morono Y."/>
            <person name="Uchiyama I."/>
            <person name="Ito T."/>
            <person name="Fujiyama A."/>
            <person name="Inagaki F."/>
            <person name="Takami H."/>
        </authorList>
    </citation>
    <scope>NUCLEOTIDE SEQUENCE</scope>
    <source>
        <strain evidence="2">Expedition CK06-06</strain>
    </source>
</reference>
<dbReference type="AlphaFoldDB" id="X1FC35"/>
<organism evidence="2">
    <name type="scientific">marine sediment metagenome</name>
    <dbReference type="NCBI Taxonomy" id="412755"/>
    <lineage>
        <taxon>unclassified sequences</taxon>
        <taxon>metagenomes</taxon>
        <taxon>ecological metagenomes</taxon>
    </lineage>
</organism>
<evidence type="ECO:0000313" key="2">
    <source>
        <dbReference type="EMBL" id="GAH43211.1"/>
    </source>
</evidence>
<feature type="non-terminal residue" evidence="2">
    <location>
        <position position="287"/>
    </location>
</feature>
<comment type="caution">
    <text evidence="2">The sequence shown here is derived from an EMBL/GenBank/DDBJ whole genome shotgun (WGS) entry which is preliminary data.</text>
</comment>
<evidence type="ECO:0000256" key="1">
    <source>
        <dbReference type="SAM" id="Phobius"/>
    </source>
</evidence>
<keyword evidence="1" id="KW-0472">Membrane</keyword>
<name>X1FC35_9ZZZZ</name>
<accession>X1FC35</accession>
<protein>
    <submittedName>
        <fullName evidence="2">Uncharacterized protein</fullName>
    </submittedName>
</protein>
<dbReference type="EMBL" id="BARU01007252">
    <property type="protein sequence ID" value="GAH43211.1"/>
    <property type="molecule type" value="Genomic_DNA"/>
</dbReference>
<keyword evidence="1" id="KW-1133">Transmembrane helix</keyword>